<feature type="non-terminal residue" evidence="2">
    <location>
        <position position="1"/>
    </location>
</feature>
<feature type="domain" description="ADAM17 membrane-proximal" evidence="1">
    <location>
        <begin position="7"/>
        <end position="28"/>
    </location>
</feature>
<dbReference type="InterPro" id="IPR032029">
    <property type="entry name" value="ADAM17_MPD"/>
</dbReference>
<feature type="non-terminal residue" evidence="2">
    <location>
        <position position="70"/>
    </location>
</feature>
<organism evidence="2">
    <name type="scientific">Meriones unguiculatus</name>
    <name type="common">Mongolian jird</name>
    <name type="synonym">Gerbillus unguiculatus</name>
    <dbReference type="NCBI Taxonomy" id="10047"/>
    <lineage>
        <taxon>Eukaryota</taxon>
        <taxon>Metazoa</taxon>
        <taxon>Chordata</taxon>
        <taxon>Craniata</taxon>
        <taxon>Vertebrata</taxon>
        <taxon>Euteleostomi</taxon>
        <taxon>Mammalia</taxon>
        <taxon>Eutheria</taxon>
        <taxon>Euarchontoglires</taxon>
        <taxon>Glires</taxon>
        <taxon>Rodentia</taxon>
        <taxon>Myomorpha</taxon>
        <taxon>Muroidea</taxon>
        <taxon>Muridae</taxon>
        <taxon>Gerbillinae</taxon>
        <taxon>Meriones</taxon>
    </lineage>
</organism>
<dbReference type="EMBL" id="HF679115">
    <property type="protein sequence ID" value="CCU55302.1"/>
    <property type="molecule type" value="Genomic_DNA"/>
</dbReference>
<dbReference type="EMBL" id="HF679116">
    <property type="protein sequence ID" value="CCU55303.1"/>
    <property type="molecule type" value="mRNA"/>
</dbReference>
<dbReference type="Pfam" id="PF16698">
    <property type="entry name" value="ADAM17_MPD"/>
    <property type="match status" value="1"/>
</dbReference>
<protein>
    <submittedName>
        <fullName evidence="2">Adam17 protein</fullName>
    </submittedName>
</protein>
<evidence type="ECO:0000259" key="1">
    <source>
        <dbReference type="Pfam" id="PF16698"/>
    </source>
</evidence>
<proteinExistence type="evidence at transcript level"/>
<name>N1INT3_MERUN</name>
<reference evidence="2" key="2">
    <citation type="submission" date="2013-04" db="EMBL/GenBank/DDBJ databases">
        <title>Effects of EGFR inhibitor on Helicobacter pylori induced gastric pathology and epithelial cellular kinetics in vivo.</title>
        <authorList>
            <person name="Crabtree J.E."/>
            <person name="Jeremy A.H.T."/>
            <person name="Duval C."/>
            <person name="Dixon M.F."/>
            <person name="Danjo K."/>
            <person name="Carr I.M."/>
            <person name="Pritchard D.M."/>
            <person name="Robinson P.A."/>
        </authorList>
    </citation>
    <scope>NUCLEOTIDE SEQUENCE</scope>
    <source>
        <tissue evidence="3">Blood</tissue>
    </source>
</reference>
<evidence type="ECO:0000313" key="2">
    <source>
        <dbReference type="EMBL" id="CCU55302.1"/>
    </source>
</evidence>
<sequence>HHTFYNELFLRKGKPCTVGFCDMNGKCEKRVQDVIERFWDFIDQLSINTFGKFLADNIVGSVLLLWRLCY</sequence>
<reference evidence="2" key="1">
    <citation type="submission" date="2013-02" db="EMBL/GenBank/DDBJ databases">
        <authorList>
            <person name="Carr I."/>
        </authorList>
    </citation>
    <scope>NUCLEOTIDE SEQUENCE</scope>
    <source>
        <tissue evidence="3">Blood</tissue>
    </source>
</reference>
<evidence type="ECO:0000313" key="3">
    <source>
        <dbReference type="EMBL" id="CCU55303.1"/>
    </source>
</evidence>
<dbReference type="AlphaFoldDB" id="N1INT3"/>
<accession>N1INT3</accession>
<gene>
    <name evidence="2" type="primary">adam17</name>
</gene>
<dbReference type="Gene3D" id="4.10.70.30">
    <property type="match status" value="1"/>
</dbReference>